<evidence type="ECO:0000259" key="1">
    <source>
        <dbReference type="Pfam" id="PF00753"/>
    </source>
</evidence>
<sequence length="246" mass="27161">MIDVGERMVFDQEDWQKKDTASTVSRHVLPSLKALGVRHIDGIFITHGDYDHMGGLEELAAEYPIDRIYLPIGMAQATDKLTSIKQIAQNNSAHSQITWVKTGDHWELGPTTYLQVLAPNDLGSGNNEDSLVMWGKFGPHSILLTGDADGKGESQTMTELERLDLDVDILKVAHHGSDHSTSAAYITAVDPNYAWISVGANNRYGHPADRVLADLQETGTRIMRTDQMGGVYYHFTQNSAKIKLTA</sequence>
<dbReference type="EMBL" id="JAPRFR010000001">
    <property type="protein sequence ID" value="MCZ0725510.1"/>
    <property type="molecule type" value="Genomic_DNA"/>
</dbReference>
<dbReference type="RefSeq" id="WP_268751828.1">
    <property type="nucleotide sequence ID" value="NZ_JAPRFQ010000001.1"/>
</dbReference>
<keyword evidence="3" id="KW-1185">Reference proteome</keyword>
<evidence type="ECO:0000313" key="3">
    <source>
        <dbReference type="Proteomes" id="UP001146670"/>
    </source>
</evidence>
<protein>
    <submittedName>
        <fullName evidence="2">MBL fold metallo-hydrolase</fullName>
    </submittedName>
</protein>
<accession>A0A9X3FME8</accession>
<feature type="domain" description="Metallo-beta-lactamase" evidence="1">
    <location>
        <begin position="25"/>
        <end position="199"/>
    </location>
</feature>
<organism evidence="2 3">
    <name type="scientific">Aerococcus kribbianus</name>
    <dbReference type="NCBI Taxonomy" id="2999064"/>
    <lineage>
        <taxon>Bacteria</taxon>
        <taxon>Bacillati</taxon>
        <taxon>Bacillota</taxon>
        <taxon>Bacilli</taxon>
        <taxon>Lactobacillales</taxon>
        <taxon>Aerococcaceae</taxon>
        <taxon>Aerococcus</taxon>
    </lineage>
</organism>
<dbReference type="PANTHER" id="PTHR30619:SF1">
    <property type="entry name" value="RECOMBINATION PROTEIN 2"/>
    <property type="match status" value="1"/>
</dbReference>
<dbReference type="Gene3D" id="3.60.15.10">
    <property type="entry name" value="Ribonuclease Z/Hydroxyacylglutathione hydrolase-like"/>
    <property type="match status" value="1"/>
</dbReference>
<proteinExistence type="predicted"/>
<dbReference type="Pfam" id="PF00753">
    <property type="entry name" value="Lactamase_B"/>
    <property type="match status" value="1"/>
</dbReference>
<dbReference type="InterPro" id="IPR052159">
    <property type="entry name" value="Competence_DNA_uptake"/>
</dbReference>
<dbReference type="PANTHER" id="PTHR30619">
    <property type="entry name" value="DNA INTERNALIZATION/COMPETENCE PROTEIN COMEC/REC2"/>
    <property type="match status" value="1"/>
</dbReference>
<dbReference type="SUPFAM" id="SSF56281">
    <property type="entry name" value="Metallo-hydrolase/oxidoreductase"/>
    <property type="match status" value="1"/>
</dbReference>
<dbReference type="AlphaFoldDB" id="A0A9X3FME8"/>
<gene>
    <name evidence="2" type="ORF">OW157_02875</name>
</gene>
<comment type="caution">
    <text evidence="2">The sequence shown here is derived from an EMBL/GenBank/DDBJ whole genome shotgun (WGS) entry which is preliminary data.</text>
</comment>
<name>A0A9X3FME8_9LACT</name>
<dbReference type="InterPro" id="IPR001279">
    <property type="entry name" value="Metallo-B-lactamas"/>
</dbReference>
<dbReference type="Proteomes" id="UP001146670">
    <property type="component" value="Unassembled WGS sequence"/>
</dbReference>
<evidence type="ECO:0000313" key="2">
    <source>
        <dbReference type="EMBL" id="MCZ0725510.1"/>
    </source>
</evidence>
<dbReference type="CDD" id="cd07731">
    <property type="entry name" value="ComA-like_MBL-fold"/>
    <property type="match status" value="1"/>
</dbReference>
<reference evidence="2" key="1">
    <citation type="submission" date="2022-12" db="EMBL/GenBank/DDBJ databases">
        <title>Description and comparative metabolic analysis of Aerococcus sp. nov., isolated from the feces of a pig.</title>
        <authorList>
            <person name="Chang Y.-H."/>
        </authorList>
    </citation>
    <scope>NUCLEOTIDE SEQUENCE</scope>
    <source>
        <strain evidence="2">YH-aer222</strain>
    </source>
</reference>
<dbReference type="InterPro" id="IPR036866">
    <property type="entry name" value="RibonucZ/Hydroxyglut_hydro"/>
</dbReference>
<dbReference type="InterPro" id="IPR035681">
    <property type="entry name" value="ComA-like_MBL"/>
</dbReference>